<keyword evidence="10" id="KW-1133">Transmembrane helix</keyword>
<keyword evidence="5" id="KW-0547">Nucleotide-binding</keyword>
<comment type="catalytic activity">
    <reaction evidence="1">
        <text>ATP + protein L-histidine = ADP + protein N-phospho-L-histidine.</text>
        <dbReference type="EC" id="2.7.13.3"/>
    </reaction>
</comment>
<evidence type="ECO:0000256" key="4">
    <source>
        <dbReference type="ARBA" id="ARBA00022679"/>
    </source>
</evidence>
<dbReference type="InterPro" id="IPR036890">
    <property type="entry name" value="HATPase_C_sf"/>
</dbReference>
<dbReference type="PANTHER" id="PTHR24421:SF10">
    <property type="entry name" value="NITRATE_NITRITE SENSOR PROTEIN NARQ"/>
    <property type="match status" value="1"/>
</dbReference>
<feature type="transmembrane region" description="Helical" evidence="10">
    <location>
        <begin position="133"/>
        <end position="154"/>
    </location>
</feature>
<comment type="caution">
    <text evidence="12">The sequence shown here is derived from an EMBL/GenBank/DDBJ whole genome shotgun (WGS) entry which is preliminary data.</text>
</comment>
<dbReference type="InterPro" id="IPR055558">
    <property type="entry name" value="DUF7134"/>
</dbReference>
<dbReference type="RefSeq" id="WP_209666296.1">
    <property type="nucleotide sequence ID" value="NZ_JAGGMS010000001.1"/>
</dbReference>
<dbReference type="EMBL" id="JAGGMS010000001">
    <property type="protein sequence ID" value="MBP2183084.1"/>
    <property type="molecule type" value="Genomic_DNA"/>
</dbReference>
<dbReference type="SUPFAM" id="SSF55874">
    <property type="entry name" value="ATPase domain of HSP90 chaperone/DNA topoisomerase II/histidine kinase"/>
    <property type="match status" value="1"/>
</dbReference>
<feature type="transmembrane region" description="Helical" evidence="10">
    <location>
        <begin position="83"/>
        <end position="100"/>
    </location>
</feature>
<dbReference type="Pfam" id="PF02518">
    <property type="entry name" value="HATPase_c"/>
    <property type="match status" value="1"/>
</dbReference>
<keyword evidence="8" id="KW-0902">Two-component regulatory system</keyword>
<dbReference type="PANTHER" id="PTHR24421">
    <property type="entry name" value="NITRATE/NITRITE SENSOR PROTEIN NARX-RELATED"/>
    <property type="match status" value="1"/>
</dbReference>
<keyword evidence="3" id="KW-0597">Phosphoprotein</keyword>
<feature type="domain" description="Histidine kinase/HSP90-like ATPase" evidence="11">
    <location>
        <begin position="290"/>
        <end position="391"/>
    </location>
</feature>
<evidence type="ECO:0000256" key="9">
    <source>
        <dbReference type="SAM" id="Coils"/>
    </source>
</evidence>
<organism evidence="12 13">
    <name type="scientific">Amycolatopsis magusensis</name>
    <dbReference type="NCBI Taxonomy" id="882444"/>
    <lineage>
        <taxon>Bacteria</taxon>
        <taxon>Bacillati</taxon>
        <taxon>Actinomycetota</taxon>
        <taxon>Actinomycetes</taxon>
        <taxon>Pseudonocardiales</taxon>
        <taxon>Pseudonocardiaceae</taxon>
        <taxon>Amycolatopsis</taxon>
    </lineage>
</organism>
<dbReference type="Proteomes" id="UP000741013">
    <property type="component" value="Unassembled WGS sequence"/>
</dbReference>
<evidence type="ECO:0000256" key="7">
    <source>
        <dbReference type="ARBA" id="ARBA00022840"/>
    </source>
</evidence>
<evidence type="ECO:0000256" key="6">
    <source>
        <dbReference type="ARBA" id="ARBA00022777"/>
    </source>
</evidence>
<accession>A0ABS4PW41</accession>
<reference evidence="12 13" key="1">
    <citation type="submission" date="2021-03" db="EMBL/GenBank/DDBJ databases">
        <title>Sequencing the genomes of 1000 actinobacteria strains.</title>
        <authorList>
            <person name="Klenk H.-P."/>
        </authorList>
    </citation>
    <scope>NUCLEOTIDE SEQUENCE [LARGE SCALE GENOMIC DNA]</scope>
    <source>
        <strain evidence="12 13">DSM 45510</strain>
    </source>
</reference>
<dbReference type="Pfam" id="PF07730">
    <property type="entry name" value="HisKA_3"/>
    <property type="match status" value="1"/>
</dbReference>
<evidence type="ECO:0000256" key="2">
    <source>
        <dbReference type="ARBA" id="ARBA00012438"/>
    </source>
</evidence>
<evidence type="ECO:0000256" key="5">
    <source>
        <dbReference type="ARBA" id="ARBA00022741"/>
    </source>
</evidence>
<keyword evidence="6 12" id="KW-0418">Kinase</keyword>
<dbReference type="SMART" id="SM00387">
    <property type="entry name" value="HATPase_c"/>
    <property type="match status" value="1"/>
</dbReference>
<dbReference type="InterPro" id="IPR003594">
    <property type="entry name" value="HATPase_dom"/>
</dbReference>
<evidence type="ECO:0000256" key="8">
    <source>
        <dbReference type="ARBA" id="ARBA00023012"/>
    </source>
</evidence>
<proteinExistence type="predicted"/>
<dbReference type="GO" id="GO:0016301">
    <property type="term" value="F:kinase activity"/>
    <property type="evidence" value="ECO:0007669"/>
    <property type="project" value="UniProtKB-KW"/>
</dbReference>
<keyword evidence="4" id="KW-0808">Transferase</keyword>
<dbReference type="Pfam" id="PF23539">
    <property type="entry name" value="DUF7134"/>
    <property type="match status" value="1"/>
</dbReference>
<dbReference type="InterPro" id="IPR050482">
    <property type="entry name" value="Sensor_HK_TwoCompSys"/>
</dbReference>
<dbReference type="Gene3D" id="3.30.565.10">
    <property type="entry name" value="Histidine kinase-like ATPase, C-terminal domain"/>
    <property type="match status" value="1"/>
</dbReference>
<evidence type="ECO:0000313" key="12">
    <source>
        <dbReference type="EMBL" id="MBP2183084.1"/>
    </source>
</evidence>
<keyword evidence="9" id="KW-0175">Coiled coil</keyword>
<feature type="transmembrane region" description="Helical" evidence="10">
    <location>
        <begin position="106"/>
        <end position="126"/>
    </location>
</feature>
<evidence type="ECO:0000256" key="1">
    <source>
        <dbReference type="ARBA" id="ARBA00000085"/>
    </source>
</evidence>
<keyword evidence="10" id="KW-0472">Membrane</keyword>
<feature type="coiled-coil region" evidence="9">
    <location>
        <begin position="159"/>
        <end position="186"/>
    </location>
</feature>
<evidence type="ECO:0000313" key="13">
    <source>
        <dbReference type="Proteomes" id="UP000741013"/>
    </source>
</evidence>
<dbReference type="InterPro" id="IPR011712">
    <property type="entry name" value="Sig_transdc_His_kin_sub3_dim/P"/>
</dbReference>
<feature type="transmembrane region" description="Helical" evidence="10">
    <location>
        <begin position="57"/>
        <end position="76"/>
    </location>
</feature>
<evidence type="ECO:0000256" key="10">
    <source>
        <dbReference type="SAM" id="Phobius"/>
    </source>
</evidence>
<keyword evidence="13" id="KW-1185">Reference proteome</keyword>
<protein>
    <recommendedName>
        <fullName evidence="2">histidine kinase</fullName>
        <ecNumber evidence="2">2.7.13.3</ecNumber>
    </recommendedName>
</protein>
<sequence length="392" mass="41701">MRRLLSWVRARPVVTDWLLTGLLVLLSLPAVLLSPYADWPIRLLSGLLILPVPFRRTRPVAAIAFALTVFAAQIAFTDTRDALLPANLSLVFLIYALVVYGPRRAFWPAVGATVVLSALWSVKLGGLTQATPVLLAVLTVFLIATLAVADGVSVRLQQLGEARERAREAQEKRDALARAAVAEERARIAREMHDVVAHAVSTMVMQSEGARLLGRQDPDAVDEALKAISGTGREAIVELRRVLGVLRETGTGTEPQPGPDALAGLAEQTRIAGVATRLDVLGSTDGVSPGAAMTVHRIVQEALTNVLRYAPSGARCAVTVDFGRPEEDAREIEVSVVNDGGYGIQRARAVDGSGYGVLGMRERVAMFGGELTAGPAGDGGFRVTARLPLEAS</sequence>
<dbReference type="EC" id="2.7.13.3" evidence="2"/>
<keyword evidence="7" id="KW-0067">ATP-binding</keyword>
<gene>
    <name evidence="12" type="ORF">JOM49_004610</name>
</gene>
<dbReference type="Gene3D" id="1.20.5.1930">
    <property type="match status" value="1"/>
</dbReference>
<dbReference type="CDD" id="cd16917">
    <property type="entry name" value="HATPase_UhpB-NarQ-NarX-like"/>
    <property type="match status" value="1"/>
</dbReference>
<keyword evidence="10" id="KW-0812">Transmembrane</keyword>
<name>A0ABS4PW41_9PSEU</name>
<evidence type="ECO:0000256" key="3">
    <source>
        <dbReference type="ARBA" id="ARBA00022553"/>
    </source>
</evidence>
<evidence type="ECO:0000259" key="11">
    <source>
        <dbReference type="SMART" id="SM00387"/>
    </source>
</evidence>